<keyword evidence="5 7" id="KW-0472">Membrane</keyword>
<evidence type="ECO:0000313" key="9">
    <source>
        <dbReference type="EMBL" id="AIU44691.1"/>
    </source>
</evidence>
<gene>
    <name evidence="9" type="primary">atp8</name>
</gene>
<proteinExistence type="predicted"/>
<evidence type="ECO:0000256" key="4">
    <source>
        <dbReference type="ARBA" id="ARBA00023128"/>
    </source>
</evidence>
<evidence type="ECO:0000256" key="7">
    <source>
        <dbReference type="SAM" id="Phobius"/>
    </source>
</evidence>
<dbReference type="AlphaFoldDB" id="A0A097PBP9"/>
<reference evidence="9" key="2">
    <citation type="submission" date="2014-07" db="EMBL/GenBank/DDBJ databases">
        <authorList>
            <person name="David S.R."/>
            <person name="Jackson C.J."/>
            <person name="Adrian R.-P."/>
        </authorList>
    </citation>
    <scope>NUCLEOTIDE SEQUENCE</scope>
    <source>
        <strain evidence="9">NIES-763</strain>
    </source>
</reference>
<geneLocation type="mitochondrion" evidence="9"/>
<evidence type="ECO:0000256" key="5">
    <source>
        <dbReference type="ARBA" id="ARBA00023136"/>
    </source>
</evidence>
<keyword evidence="4 9" id="KW-0496">Mitochondrion</keyword>
<keyword evidence="3 7" id="KW-1133">Transmembrane helix</keyword>
<feature type="domain" description="ATP synthase YMF19-like N-terminal" evidence="8">
    <location>
        <begin position="2"/>
        <end position="75"/>
    </location>
</feature>
<comment type="subcellular location">
    <subcellularLocation>
        <location evidence="1">Mitochondrion membrane</location>
    </subcellularLocation>
</comment>
<feature type="transmembrane region" description="Helical" evidence="7">
    <location>
        <begin position="12"/>
        <end position="32"/>
    </location>
</feature>
<protein>
    <submittedName>
        <fullName evidence="9">ATP synthase F0 subunit 8</fullName>
    </submittedName>
</protein>
<dbReference type="InterPro" id="IPR003319">
    <property type="entry name" value="YMF19-like_N"/>
</dbReference>
<evidence type="ECO:0000256" key="3">
    <source>
        <dbReference type="ARBA" id="ARBA00022989"/>
    </source>
</evidence>
<evidence type="ECO:0000256" key="6">
    <source>
        <dbReference type="ARBA" id="ARBA00023310"/>
    </source>
</evidence>
<name>A0A097PBP9_CYAPA</name>
<dbReference type="Pfam" id="PF02326">
    <property type="entry name" value="YMF19"/>
    <property type="match status" value="1"/>
</dbReference>
<dbReference type="GO" id="GO:0031966">
    <property type="term" value="C:mitochondrial membrane"/>
    <property type="evidence" value="ECO:0007669"/>
    <property type="project" value="UniProtKB-SubCell"/>
</dbReference>
<sequence length="86" mass="10314">MPQLDFTTYLSQLTWFFICFVGFYLVNVQYVIPYFSLSKKTRKLCTFLLFFEKYIINSILILNKKSNLKLNSESFTLNKNMFNNII</sequence>
<evidence type="ECO:0000256" key="1">
    <source>
        <dbReference type="ARBA" id="ARBA00004325"/>
    </source>
</evidence>
<accession>A0A097PBP9</accession>
<reference evidence="9" key="1">
    <citation type="journal article" date="2014" name="Mol. Phylogenet. Evol.">
        <title>Nucleotide substitution analyses of the glaucophyte Cyanophora suggest an ancestrally lower mutation rate in plastid vs mitochondrial DNA for the Archaeplastida.</title>
        <authorList>
            <person name="Smith D.R."/>
            <person name="Jackson C.J."/>
            <person name="Reyes-Prieto A."/>
        </authorList>
    </citation>
    <scope>NUCLEOTIDE SEQUENCE</scope>
    <source>
        <strain evidence="9">NIES-763</strain>
    </source>
</reference>
<evidence type="ECO:0000256" key="2">
    <source>
        <dbReference type="ARBA" id="ARBA00022692"/>
    </source>
</evidence>
<dbReference type="GO" id="GO:0006754">
    <property type="term" value="P:ATP biosynthetic process"/>
    <property type="evidence" value="ECO:0007669"/>
    <property type="project" value="UniProtKB-KW"/>
</dbReference>
<dbReference type="EMBL" id="KM198930">
    <property type="protein sequence ID" value="AIU44691.1"/>
    <property type="molecule type" value="Genomic_DNA"/>
</dbReference>
<organism evidence="9">
    <name type="scientific">Cyanophora paradoxa</name>
    <dbReference type="NCBI Taxonomy" id="2762"/>
    <lineage>
        <taxon>Eukaryota</taxon>
        <taxon>Glaucocystophyceae</taxon>
        <taxon>Cyanophorales</taxon>
        <taxon>Cyanophoraceae</taxon>
        <taxon>Cyanophora</taxon>
    </lineage>
</organism>
<evidence type="ECO:0000259" key="8">
    <source>
        <dbReference type="Pfam" id="PF02326"/>
    </source>
</evidence>
<keyword evidence="2 7" id="KW-0812">Transmembrane</keyword>
<keyword evidence="6" id="KW-0066">ATP synthesis</keyword>